<feature type="domain" description="Dienelactone hydrolase" evidence="3">
    <location>
        <begin position="83"/>
        <end position="282"/>
    </location>
</feature>
<sequence>MSFSLKLSAWLLAALPLAAHAEAPQPIPLPPVQSSTVLGETTQGEIRFASHTPYDFDVLLEHFDAAPATTSVGTLFLPHGASAEEPVAAMVVLPGSGGIKPGREMAYGEMLKNAGHAALVVDYYRSRGVAESVPYALKTINVTEYDVVTDAYAALRALGEHPAVDASRVGVMGMSYGGMAARLAMDSRVRAVLGDDLSPFAAHVDVYGPCFQDYRIARTTGAPLLTLRGGEDASNDLVACARREGSLREAGSEVAAVVFAGAGHAWENLEPRHENASAYVQGCEMVFDDRGLPSVNGQALIGPELARDRKTRFSQRLKSGEPFADCVKRGYIVGRDEAVKRASDRELLRFIDKTLAPTTS</sequence>
<evidence type="ECO:0000256" key="1">
    <source>
        <dbReference type="ARBA" id="ARBA00022801"/>
    </source>
</evidence>
<dbReference type="InterPro" id="IPR002925">
    <property type="entry name" value="Dienelactn_hydro"/>
</dbReference>
<dbReference type="PANTHER" id="PTHR22946:SF9">
    <property type="entry name" value="POLYKETIDE TRANSFERASE AF380"/>
    <property type="match status" value="1"/>
</dbReference>
<protein>
    <submittedName>
        <fullName evidence="4">Dienelactone hydrolase family protein</fullName>
    </submittedName>
</protein>
<dbReference type="EMBL" id="JBEGCI010000008">
    <property type="protein sequence ID" value="MEQ6889138.1"/>
    <property type="molecule type" value="Genomic_DNA"/>
</dbReference>
<dbReference type="GO" id="GO:0016787">
    <property type="term" value="F:hydrolase activity"/>
    <property type="evidence" value="ECO:0007669"/>
    <property type="project" value="UniProtKB-KW"/>
</dbReference>
<dbReference type="RefSeq" id="WP_349758671.1">
    <property type="nucleotide sequence ID" value="NZ_JBEGCI010000008.1"/>
</dbReference>
<organism evidence="4 5">
    <name type="scientific">Halomonas pelophila</name>
    <dbReference type="NCBI Taxonomy" id="3151122"/>
    <lineage>
        <taxon>Bacteria</taxon>
        <taxon>Pseudomonadati</taxon>
        <taxon>Pseudomonadota</taxon>
        <taxon>Gammaproteobacteria</taxon>
        <taxon>Oceanospirillales</taxon>
        <taxon>Halomonadaceae</taxon>
        <taxon>Halomonas</taxon>
    </lineage>
</organism>
<feature type="chain" id="PRO_5047182752" evidence="2">
    <location>
        <begin position="22"/>
        <end position="360"/>
    </location>
</feature>
<evidence type="ECO:0000313" key="5">
    <source>
        <dbReference type="Proteomes" id="UP001472978"/>
    </source>
</evidence>
<dbReference type="Proteomes" id="UP001472978">
    <property type="component" value="Unassembled WGS sequence"/>
</dbReference>
<comment type="caution">
    <text evidence="4">The sequence shown here is derived from an EMBL/GenBank/DDBJ whole genome shotgun (WGS) entry which is preliminary data.</text>
</comment>
<keyword evidence="5" id="KW-1185">Reference proteome</keyword>
<dbReference type="InterPro" id="IPR029058">
    <property type="entry name" value="AB_hydrolase_fold"/>
</dbReference>
<evidence type="ECO:0000259" key="3">
    <source>
        <dbReference type="Pfam" id="PF01738"/>
    </source>
</evidence>
<keyword evidence="1 4" id="KW-0378">Hydrolase</keyword>
<dbReference type="SUPFAM" id="SSF53474">
    <property type="entry name" value="alpha/beta-Hydrolases"/>
    <property type="match status" value="1"/>
</dbReference>
<evidence type="ECO:0000313" key="4">
    <source>
        <dbReference type="EMBL" id="MEQ6889138.1"/>
    </source>
</evidence>
<feature type="signal peptide" evidence="2">
    <location>
        <begin position="1"/>
        <end position="21"/>
    </location>
</feature>
<evidence type="ECO:0000256" key="2">
    <source>
        <dbReference type="SAM" id="SignalP"/>
    </source>
</evidence>
<dbReference type="Pfam" id="PF01738">
    <property type="entry name" value="DLH"/>
    <property type="match status" value="1"/>
</dbReference>
<dbReference type="PANTHER" id="PTHR22946">
    <property type="entry name" value="DIENELACTONE HYDROLASE DOMAIN-CONTAINING PROTEIN-RELATED"/>
    <property type="match status" value="1"/>
</dbReference>
<accession>A0ABV1N606</accession>
<dbReference type="Gene3D" id="3.40.50.1820">
    <property type="entry name" value="alpha/beta hydrolase"/>
    <property type="match status" value="1"/>
</dbReference>
<name>A0ABV1N606_9GAMM</name>
<reference evidence="4 5" key="1">
    <citation type="submission" date="2024-05" db="EMBL/GenBank/DDBJ databases">
        <title>Halomonas sp. CS7 16S ribosomal RNA gene Genome sequencing and assembly.</title>
        <authorList>
            <person name="Yook S."/>
        </authorList>
    </citation>
    <scope>NUCLEOTIDE SEQUENCE [LARGE SCALE GENOMIC DNA]</scope>
    <source>
        <strain evidence="4 5">CS7</strain>
    </source>
</reference>
<dbReference type="InterPro" id="IPR050261">
    <property type="entry name" value="FrsA_esterase"/>
</dbReference>
<proteinExistence type="predicted"/>
<keyword evidence="2" id="KW-0732">Signal</keyword>
<gene>
    <name evidence="4" type="ORF">ABE957_10680</name>
</gene>